<accession>A0AAD4BY88</accession>
<name>A0AAD4BY88_BOLED</name>
<sequence length="212" mass="23560">MRTAQQRCNTHDRPQKQRRARVLLNQCLDNHAHAPRLVWVLQRAQSLTVIDMDKARGTTRSSVPIQRSSPLRLQVAQGVHVVQTMGHGQRFQATGRHCIPVNCSCPTPSCSARPHAWPSVVTTVRPGTAPRDVLIPSLNQACEKPAGVRTNNTSKAMHMEIGIVDVTVKAIRVRVDTACDTHAHAHAPIVVFHSILKHVPIRAYAVRIQIHR</sequence>
<feature type="non-terminal residue" evidence="1">
    <location>
        <position position="212"/>
    </location>
</feature>
<dbReference type="AlphaFoldDB" id="A0AAD4BY88"/>
<organism evidence="1 2">
    <name type="scientific">Boletus edulis BED1</name>
    <dbReference type="NCBI Taxonomy" id="1328754"/>
    <lineage>
        <taxon>Eukaryota</taxon>
        <taxon>Fungi</taxon>
        <taxon>Dikarya</taxon>
        <taxon>Basidiomycota</taxon>
        <taxon>Agaricomycotina</taxon>
        <taxon>Agaricomycetes</taxon>
        <taxon>Agaricomycetidae</taxon>
        <taxon>Boletales</taxon>
        <taxon>Boletineae</taxon>
        <taxon>Boletaceae</taxon>
        <taxon>Boletoideae</taxon>
        <taxon>Boletus</taxon>
    </lineage>
</organism>
<dbReference type="EMBL" id="WHUW01000008">
    <property type="protein sequence ID" value="KAF8443008.1"/>
    <property type="molecule type" value="Genomic_DNA"/>
</dbReference>
<protein>
    <submittedName>
        <fullName evidence="1">Uncharacterized protein</fullName>
    </submittedName>
</protein>
<evidence type="ECO:0000313" key="2">
    <source>
        <dbReference type="Proteomes" id="UP001194468"/>
    </source>
</evidence>
<reference evidence="1" key="1">
    <citation type="submission" date="2019-10" db="EMBL/GenBank/DDBJ databases">
        <authorList>
            <consortium name="DOE Joint Genome Institute"/>
            <person name="Kuo A."/>
            <person name="Miyauchi S."/>
            <person name="Kiss E."/>
            <person name="Drula E."/>
            <person name="Kohler A."/>
            <person name="Sanchez-Garcia M."/>
            <person name="Andreopoulos B."/>
            <person name="Barry K.W."/>
            <person name="Bonito G."/>
            <person name="Buee M."/>
            <person name="Carver A."/>
            <person name="Chen C."/>
            <person name="Cichocki N."/>
            <person name="Clum A."/>
            <person name="Culley D."/>
            <person name="Crous P.W."/>
            <person name="Fauchery L."/>
            <person name="Girlanda M."/>
            <person name="Hayes R."/>
            <person name="Keri Z."/>
            <person name="LaButti K."/>
            <person name="Lipzen A."/>
            <person name="Lombard V."/>
            <person name="Magnuson J."/>
            <person name="Maillard F."/>
            <person name="Morin E."/>
            <person name="Murat C."/>
            <person name="Nolan M."/>
            <person name="Ohm R."/>
            <person name="Pangilinan J."/>
            <person name="Pereira M."/>
            <person name="Perotto S."/>
            <person name="Peter M."/>
            <person name="Riley R."/>
            <person name="Sitrit Y."/>
            <person name="Stielow B."/>
            <person name="Szollosi G."/>
            <person name="Zifcakova L."/>
            <person name="Stursova M."/>
            <person name="Spatafora J.W."/>
            <person name="Tedersoo L."/>
            <person name="Vaario L.-M."/>
            <person name="Yamada A."/>
            <person name="Yan M."/>
            <person name="Wang P."/>
            <person name="Xu J."/>
            <person name="Bruns T."/>
            <person name="Baldrian P."/>
            <person name="Vilgalys R."/>
            <person name="Henrissat B."/>
            <person name="Grigoriev I.V."/>
            <person name="Hibbett D."/>
            <person name="Nagy L.G."/>
            <person name="Martin F.M."/>
        </authorList>
    </citation>
    <scope>NUCLEOTIDE SEQUENCE</scope>
    <source>
        <strain evidence="1">BED1</strain>
    </source>
</reference>
<keyword evidence="2" id="KW-1185">Reference proteome</keyword>
<comment type="caution">
    <text evidence="1">The sequence shown here is derived from an EMBL/GenBank/DDBJ whole genome shotgun (WGS) entry which is preliminary data.</text>
</comment>
<reference evidence="1" key="2">
    <citation type="journal article" date="2020" name="Nat. Commun.">
        <title>Large-scale genome sequencing of mycorrhizal fungi provides insights into the early evolution of symbiotic traits.</title>
        <authorList>
            <person name="Miyauchi S."/>
            <person name="Kiss E."/>
            <person name="Kuo A."/>
            <person name="Drula E."/>
            <person name="Kohler A."/>
            <person name="Sanchez-Garcia M."/>
            <person name="Morin E."/>
            <person name="Andreopoulos B."/>
            <person name="Barry K.W."/>
            <person name="Bonito G."/>
            <person name="Buee M."/>
            <person name="Carver A."/>
            <person name="Chen C."/>
            <person name="Cichocki N."/>
            <person name="Clum A."/>
            <person name="Culley D."/>
            <person name="Crous P.W."/>
            <person name="Fauchery L."/>
            <person name="Girlanda M."/>
            <person name="Hayes R.D."/>
            <person name="Keri Z."/>
            <person name="LaButti K."/>
            <person name="Lipzen A."/>
            <person name="Lombard V."/>
            <person name="Magnuson J."/>
            <person name="Maillard F."/>
            <person name="Murat C."/>
            <person name="Nolan M."/>
            <person name="Ohm R.A."/>
            <person name="Pangilinan J."/>
            <person name="Pereira M.F."/>
            <person name="Perotto S."/>
            <person name="Peter M."/>
            <person name="Pfister S."/>
            <person name="Riley R."/>
            <person name="Sitrit Y."/>
            <person name="Stielow J.B."/>
            <person name="Szollosi G."/>
            <person name="Zifcakova L."/>
            <person name="Stursova M."/>
            <person name="Spatafora J.W."/>
            <person name="Tedersoo L."/>
            <person name="Vaario L.M."/>
            <person name="Yamada A."/>
            <person name="Yan M."/>
            <person name="Wang P."/>
            <person name="Xu J."/>
            <person name="Bruns T."/>
            <person name="Baldrian P."/>
            <person name="Vilgalys R."/>
            <person name="Dunand C."/>
            <person name="Henrissat B."/>
            <person name="Grigoriev I.V."/>
            <person name="Hibbett D."/>
            <person name="Nagy L.G."/>
            <person name="Martin F.M."/>
        </authorList>
    </citation>
    <scope>NUCLEOTIDE SEQUENCE</scope>
    <source>
        <strain evidence="1">BED1</strain>
    </source>
</reference>
<proteinExistence type="predicted"/>
<dbReference type="Proteomes" id="UP001194468">
    <property type="component" value="Unassembled WGS sequence"/>
</dbReference>
<evidence type="ECO:0000313" key="1">
    <source>
        <dbReference type="EMBL" id="KAF8443008.1"/>
    </source>
</evidence>
<gene>
    <name evidence="1" type="ORF">L210DRAFT_182023</name>
</gene>